<evidence type="ECO:0000313" key="18">
    <source>
        <dbReference type="EMBL" id="SHH07447.1"/>
    </source>
</evidence>
<feature type="binding site" evidence="14 15">
    <location>
        <position position="172"/>
    </location>
    <ligand>
        <name>a divalent metal cation</name>
        <dbReference type="ChEBI" id="CHEBI:60240"/>
    </ligand>
</feature>
<dbReference type="SUPFAM" id="SSF53098">
    <property type="entry name" value="Ribonuclease H-like"/>
    <property type="match status" value="1"/>
</dbReference>
<proteinExistence type="inferred from homology"/>
<evidence type="ECO:0000256" key="13">
    <source>
        <dbReference type="ARBA" id="ARBA00023211"/>
    </source>
</evidence>
<dbReference type="AlphaFoldDB" id="A0A1M5PZK8"/>
<evidence type="ECO:0000256" key="14">
    <source>
        <dbReference type="HAMAP-Rule" id="MF_00052"/>
    </source>
</evidence>
<comment type="catalytic activity">
    <reaction evidence="1 14 15 16">
        <text>Endonucleolytic cleavage to 5'-phosphomonoester.</text>
        <dbReference type="EC" id="3.1.26.4"/>
    </reaction>
</comment>
<evidence type="ECO:0000256" key="12">
    <source>
        <dbReference type="ARBA" id="ARBA00022801"/>
    </source>
</evidence>
<dbReference type="Gene3D" id="3.30.420.10">
    <property type="entry name" value="Ribonuclease H-like superfamily/Ribonuclease H"/>
    <property type="match status" value="1"/>
</dbReference>
<keyword evidence="13 14" id="KW-0464">Manganese</keyword>
<protein>
    <recommendedName>
        <fullName evidence="7 14">Ribonuclease HII</fullName>
        <shortName evidence="14">RNase HII</shortName>
        <ecNumber evidence="6 14">3.1.26.4</ecNumber>
    </recommendedName>
</protein>
<dbReference type="STRING" id="1123350.SAMN02744040_00716"/>
<comment type="cofactor">
    <cofactor evidence="2">
        <name>Mg(2+)</name>
        <dbReference type="ChEBI" id="CHEBI:18420"/>
    </cofactor>
</comment>
<dbReference type="GO" id="GO:0030145">
    <property type="term" value="F:manganese ion binding"/>
    <property type="evidence" value="ECO:0007669"/>
    <property type="project" value="UniProtKB-UniRule"/>
</dbReference>
<reference evidence="19" key="1">
    <citation type="submission" date="2016-11" db="EMBL/GenBank/DDBJ databases">
        <authorList>
            <person name="Varghese N."/>
            <person name="Submissions S."/>
        </authorList>
    </citation>
    <scope>NUCLEOTIDE SEQUENCE [LARGE SCALE GENOMIC DNA]</scope>
    <source>
        <strain evidence="19">DSM 15285</strain>
    </source>
</reference>
<evidence type="ECO:0000256" key="2">
    <source>
        <dbReference type="ARBA" id="ARBA00001946"/>
    </source>
</evidence>
<feature type="domain" description="RNase H type-2" evidence="17">
    <location>
        <begin position="74"/>
        <end position="259"/>
    </location>
</feature>
<sequence length="259" mass="29509">MFENMNVKKINEFINNVEIKDYVKYIDMLKNDKRKSVQKIALKLSKKLDDIKKEEERIEKLKIYEREGYNSGYKYIGGVDEAGRGPLAGPVVAAVVVLNEDTVIKGINDSKKLSEKKREELFEIIKKEAIDYGIGIVGNEEIDKFNILNATYMAMKKALNNLKNKPDYLLVDAEIIPNVGIPQNSIIQGDAKSISIAAASILAKVTRDKIMCEYDEIYPEYRFSKHKGYGTKEHYEAIEKYGITSIHRKSFLKSILNGD</sequence>
<dbReference type="OrthoDB" id="9803420at2"/>
<dbReference type="PANTHER" id="PTHR10954:SF18">
    <property type="entry name" value="RIBONUCLEASE HII"/>
    <property type="match status" value="1"/>
</dbReference>
<feature type="binding site" evidence="14 15">
    <location>
        <position position="81"/>
    </location>
    <ligand>
        <name>a divalent metal cation</name>
        <dbReference type="ChEBI" id="CHEBI:60240"/>
    </ligand>
</feature>
<dbReference type="GO" id="GO:0006298">
    <property type="term" value="P:mismatch repair"/>
    <property type="evidence" value="ECO:0007669"/>
    <property type="project" value="TreeGrafter"/>
</dbReference>
<evidence type="ECO:0000256" key="4">
    <source>
        <dbReference type="ARBA" id="ARBA00004496"/>
    </source>
</evidence>
<dbReference type="GO" id="GO:0005737">
    <property type="term" value="C:cytoplasm"/>
    <property type="evidence" value="ECO:0007669"/>
    <property type="project" value="UniProtKB-SubCell"/>
</dbReference>
<dbReference type="NCBIfam" id="NF000595">
    <property type="entry name" value="PRK00015.1-3"/>
    <property type="match status" value="1"/>
</dbReference>
<dbReference type="EC" id="3.1.26.4" evidence="6 14"/>
<keyword evidence="11 14" id="KW-0255">Endonuclease</keyword>
<evidence type="ECO:0000256" key="10">
    <source>
        <dbReference type="ARBA" id="ARBA00022723"/>
    </source>
</evidence>
<organism evidence="18 19">
    <name type="scientific">Tepidibacter thalassicus DSM 15285</name>
    <dbReference type="NCBI Taxonomy" id="1123350"/>
    <lineage>
        <taxon>Bacteria</taxon>
        <taxon>Bacillati</taxon>
        <taxon>Bacillota</taxon>
        <taxon>Clostridia</taxon>
        <taxon>Peptostreptococcales</taxon>
        <taxon>Peptostreptococcaceae</taxon>
        <taxon>Tepidibacter</taxon>
    </lineage>
</organism>
<dbReference type="GO" id="GO:0003723">
    <property type="term" value="F:RNA binding"/>
    <property type="evidence" value="ECO:0007669"/>
    <property type="project" value="UniProtKB-UniRule"/>
</dbReference>
<dbReference type="HAMAP" id="MF_00052_B">
    <property type="entry name" value="RNase_HII_B"/>
    <property type="match status" value="1"/>
</dbReference>
<feature type="binding site" evidence="14 15">
    <location>
        <position position="80"/>
    </location>
    <ligand>
        <name>a divalent metal cation</name>
        <dbReference type="ChEBI" id="CHEBI:60240"/>
    </ligand>
</feature>
<dbReference type="GO" id="GO:0032299">
    <property type="term" value="C:ribonuclease H2 complex"/>
    <property type="evidence" value="ECO:0007669"/>
    <property type="project" value="TreeGrafter"/>
</dbReference>
<evidence type="ECO:0000256" key="16">
    <source>
        <dbReference type="RuleBase" id="RU003515"/>
    </source>
</evidence>
<dbReference type="InterPro" id="IPR012337">
    <property type="entry name" value="RNaseH-like_sf"/>
</dbReference>
<evidence type="ECO:0000256" key="9">
    <source>
        <dbReference type="ARBA" id="ARBA00022722"/>
    </source>
</evidence>
<evidence type="ECO:0000256" key="6">
    <source>
        <dbReference type="ARBA" id="ARBA00012180"/>
    </source>
</evidence>
<dbReference type="Pfam" id="PF01351">
    <property type="entry name" value="RNase_HII"/>
    <property type="match status" value="1"/>
</dbReference>
<evidence type="ECO:0000256" key="7">
    <source>
        <dbReference type="ARBA" id="ARBA00019179"/>
    </source>
</evidence>
<dbReference type="InterPro" id="IPR024567">
    <property type="entry name" value="RNase_HII/HIII_dom"/>
</dbReference>
<name>A0A1M5PZK8_9FIRM</name>
<evidence type="ECO:0000256" key="5">
    <source>
        <dbReference type="ARBA" id="ARBA00007383"/>
    </source>
</evidence>
<dbReference type="Proteomes" id="UP000242520">
    <property type="component" value="Unassembled WGS sequence"/>
</dbReference>
<dbReference type="InterPro" id="IPR001352">
    <property type="entry name" value="RNase_HII/HIII"/>
</dbReference>
<keyword evidence="9 14" id="KW-0540">Nuclease</keyword>
<dbReference type="PROSITE" id="PS51975">
    <property type="entry name" value="RNASE_H_2"/>
    <property type="match status" value="1"/>
</dbReference>
<keyword evidence="19" id="KW-1185">Reference proteome</keyword>
<evidence type="ECO:0000256" key="11">
    <source>
        <dbReference type="ARBA" id="ARBA00022759"/>
    </source>
</evidence>
<comment type="function">
    <text evidence="3 14 16">Endonuclease that specifically degrades the RNA of RNA-DNA hybrids.</text>
</comment>
<dbReference type="GO" id="GO:0004523">
    <property type="term" value="F:RNA-DNA hybrid ribonuclease activity"/>
    <property type="evidence" value="ECO:0007669"/>
    <property type="project" value="UniProtKB-UniRule"/>
</dbReference>
<evidence type="ECO:0000259" key="17">
    <source>
        <dbReference type="PROSITE" id="PS51975"/>
    </source>
</evidence>
<evidence type="ECO:0000256" key="3">
    <source>
        <dbReference type="ARBA" id="ARBA00004065"/>
    </source>
</evidence>
<dbReference type="CDD" id="cd07182">
    <property type="entry name" value="RNase_HII_bacteria_HII_like"/>
    <property type="match status" value="1"/>
</dbReference>
<evidence type="ECO:0000256" key="15">
    <source>
        <dbReference type="PROSITE-ProRule" id="PRU01319"/>
    </source>
</evidence>
<dbReference type="GO" id="GO:0043137">
    <property type="term" value="P:DNA replication, removal of RNA primer"/>
    <property type="evidence" value="ECO:0007669"/>
    <property type="project" value="TreeGrafter"/>
</dbReference>
<keyword evidence="10 14" id="KW-0479">Metal-binding</keyword>
<dbReference type="EMBL" id="FQXH01000007">
    <property type="protein sequence ID" value="SHH07447.1"/>
    <property type="molecule type" value="Genomic_DNA"/>
</dbReference>
<dbReference type="NCBIfam" id="NF000594">
    <property type="entry name" value="PRK00015.1-1"/>
    <property type="match status" value="1"/>
</dbReference>
<dbReference type="PANTHER" id="PTHR10954">
    <property type="entry name" value="RIBONUCLEASE H2 SUBUNIT A"/>
    <property type="match status" value="1"/>
</dbReference>
<dbReference type="InterPro" id="IPR022898">
    <property type="entry name" value="RNase_HII"/>
</dbReference>
<gene>
    <name evidence="14" type="primary">rnhB</name>
    <name evidence="18" type="ORF">SAMN02744040_00716</name>
</gene>
<keyword evidence="12 14" id="KW-0378">Hydrolase</keyword>
<dbReference type="FunFam" id="3.30.420.10:FF:000006">
    <property type="entry name" value="Ribonuclease HII"/>
    <property type="match status" value="1"/>
</dbReference>
<comment type="cofactor">
    <cofactor evidence="14 15">
        <name>Mn(2+)</name>
        <dbReference type="ChEBI" id="CHEBI:29035"/>
    </cofactor>
    <cofactor evidence="14 15">
        <name>Mg(2+)</name>
        <dbReference type="ChEBI" id="CHEBI:18420"/>
    </cofactor>
    <text evidence="14 15">Manganese or magnesium. Binds 1 divalent metal ion per monomer in the absence of substrate. May bind a second metal ion after substrate binding.</text>
</comment>
<comment type="similarity">
    <text evidence="5 14 16">Belongs to the RNase HII family.</text>
</comment>
<evidence type="ECO:0000313" key="19">
    <source>
        <dbReference type="Proteomes" id="UP000242520"/>
    </source>
</evidence>
<dbReference type="InterPro" id="IPR036397">
    <property type="entry name" value="RNaseH_sf"/>
</dbReference>
<keyword evidence="8 14" id="KW-0963">Cytoplasm</keyword>
<comment type="subcellular location">
    <subcellularLocation>
        <location evidence="4 14">Cytoplasm</location>
    </subcellularLocation>
</comment>
<evidence type="ECO:0000256" key="8">
    <source>
        <dbReference type="ARBA" id="ARBA00022490"/>
    </source>
</evidence>
<evidence type="ECO:0000256" key="1">
    <source>
        <dbReference type="ARBA" id="ARBA00000077"/>
    </source>
</evidence>
<accession>A0A1M5PZK8</accession>